<evidence type="ECO:0000256" key="3">
    <source>
        <dbReference type="SAM" id="SignalP"/>
    </source>
</evidence>
<evidence type="ECO:0000259" key="4">
    <source>
        <dbReference type="Pfam" id="PF23598"/>
    </source>
</evidence>
<dbReference type="GO" id="GO:0005737">
    <property type="term" value="C:cytoplasm"/>
    <property type="evidence" value="ECO:0007669"/>
    <property type="project" value="TreeGrafter"/>
</dbReference>
<dbReference type="AlphaFoldDB" id="A0A420B838"/>
<feature type="chain" id="PRO_5019230842" description="Disease resistance R13L4/SHOC-2-like LRR domain-containing protein" evidence="3">
    <location>
        <begin position="34"/>
        <end position="359"/>
    </location>
</feature>
<evidence type="ECO:0000256" key="2">
    <source>
        <dbReference type="ARBA" id="ARBA00022737"/>
    </source>
</evidence>
<dbReference type="InterPro" id="IPR055414">
    <property type="entry name" value="LRR_R13L4/SHOC2-like"/>
</dbReference>
<name>A0A420B838_SPHD1</name>
<dbReference type="PANTHER" id="PTHR48051">
    <property type="match status" value="1"/>
</dbReference>
<dbReference type="EMBL" id="RAPY01000002">
    <property type="protein sequence ID" value="RKE52812.1"/>
    <property type="molecule type" value="Genomic_DNA"/>
</dbReference>
<organism evidence="5 6">
    <name type="scientific">Sphingobacterium detergens</name>
    <dbReference type="NCBI Taxonomy" id="1145106"/>
    <lineage>
        <taxon>Bacteria</taxon>
        <taxon>Pseudomonadati</taxon>
        <taxon>Bacteroidota</taxon>
        <taxon>Sphingobacteriia</taxon>
        <taxon>Sphingobacteriales</taxon>
        <taxon>Sphingobacteriaceae</taxon>
        <taxon>Sphingobacterium</taxon>
    </lineage>
</organism>
<dbReference type="Gene3D" id="3.80.10.10">
    <property type="entry name" value="Ribonuclease Inhibitor"/>
    <property type="match status" value="1"/>
</dbReference>
<sequence>MPIFASIQKSKLICMKKYIIVFSLSILALTAAAQKKKKAKFPEPKRVELIPVIEATPVTEGSSEPAVFAAPMPTTSTPTIHATTTGGKEIHLQGIEEFKNADLSTLKELSFSTMVSGKTIESSLLQKIVNEGTQLEVLTINNFALEAFPEIKTPNHRLKKLSLTQNQLTTLPASISNLTALEGFDCNNPLTTLPASFAQLKNLQQLGLNSYMFTAFPKEIFSLNKLSVLYLSRNYKSKPEQTELPDLFQQLPELKELGIENAELSALPKSIATLKKLEKANFSYNKFTSFPEVLASNPKLTYIPFTNNPLQWEPFLASVKKIKFGGLFFLEETGLTKKQYEQIQDILTKTDVYYDGMND</sequence>
<dbReference type="Pfam" id="PF23598">
    <property type="entry name" value="LRR_14"/>
    <property type="match status" value="1"/>
</dbReference>
<gene>
    <name evidence="5" type="ORF">DFQ12_3058</name>
</gene>
<feature type="domain" description="Disease resistance R13L4/SHOC-2-like LRR" evidence="4">
    <location>
        <begin position="157"/>
        <end position="289"/>
    </location>
</feature>
<evidence type="ECO:0000313" key="6">
    <source>
        <dbReference type="Proteomes" id="UP000286246"/>
    </source>
</evidence>
<comment type="caution">
    <text evidence="5">The sequence shown here is derived from an EMBL/GenBank/DDBJ whole genome shotgun (WGS) entry which is preliminary data.</text>
</comment>
<protein>
    <recommendedName>
        <fullName evidence="4">Disease resistance R13L4/SHOC-2-like LRR domain-containing protein</fullName>
    </recommendedName>
</protein>
<keyword evidence="6" id="KW-1185">Reference proteome</keyword>
<evidence type="ECO:0000256" key="1">
    <source>
        <dbReference type="ARBA" id="ARBA00022614"/>
    </source>
</evidence>
<accession>A0A420B838</accession>
<keyword evidence="1" id="KW-0433">Leucine-rich repeat</keyword>
<proteinExistence type="predicted"/>
<dbReference type="SUPFAM" id="SSF52047">
    <property type="entry name" value="RNI-like"/>
    <property type="match status" value="1"/>
</dbReference>
<keyword evidence="2" id="KW-0677">Repeat</keyword>
<evidence type="ECO:0000313" key="5">
    <source>
        <dbReference type="EMBL" id="RKE52812.1"/>
    </source>
</evidence>
<dbReference type="PANTHER" id="PTHR48051:SF1">
    <property type="entry name" value="RAS SUPPRESSOR PROTEIN 1"/>
    <property type="match status" value="1"/>
</dbReference>
<dbReference type="InterPro" id="IPR032675">
    <property type="entry name" value="LRR_dom_sf"/>
</dbReference>
<feature type="signal peptide" evidence="3">
    <location>
        <begin position="1"/>
        <end position="33"/>
    </location>
</feature>
<keyword evidence="3" id="KW-0732">Signal</keyword>
<reference evidence="5 6" key="1">
    <citation type="submission" date="2018-09" db="EMBL/GenBank/DDBJ databases">
        <title>Genomic Encyclopedia of Type Strains, Phase III (KMG-III): the genomes of soil and plant-associated and newly described type strains.</title>
        <authorList>
            <person name="Whitman W."/>
        </authorList>
    </citation>
    <scope>NUCLEOTIDE SEQUENCE [LARGE SCALE GENOMIC DNA]</scope>
    <source>
        <strain evidence="5 6">CECT 7938</strain>
    </source>
</reference>
<dbReference type="Proteomes" id="UP000286246">
    <property type="component" value="Unassembled WGS sequence"/>
</dbReference>
<dbReference type="InterPro" id="IPR050216">
    <property type="entry name" value="LRR_domain-containing"/>
</dbReference>